<dbReference type="EMBL" id="LRQV01000048">
    <property type="protein sequence ID" value="KXK61154.1"/>
    <property type="molecule type" value="Genomic_DNA"/>
</dbReference>
<name>A0A136PS56_9ACTN</name>
<keyword evidence="3" id="KW-1185">Reference proteome</keyword>
<evidence type="ECO:0000259" key="1">
    <source>
        <dbReference type="Pfam" id="PF11716"/>
    </source>
</evidence>
<gene>
    <name evidence="2" type="ORF">AWW66_15010</name>
</gene>
<dbReference type="InterPro" id="IPR024344">
    <property type="entry name" value="MDMPI_metal-binding"/>
</dbReference>
<dbReference type="NCBIfam" id="TIGR03083">
    <property type="entry name" value="maleylpyruvate isomerase family mycothiol-dependent enzyme"/>
    <property type="match status" value="1"/>
</dbReference>
<dbReference type="GO" id="GO:0046872">
    <property type="term" value="F:metal ion binding"/>
    <property type="evidence" value="ECO:0007669"/>
    <property type="project" value="InterPro"/>
</dbReference>
<evidence type="ECO:0000313" key="2">
    <source>
        <dbReference type="EMBL" id="KXK61154.1"/>
    </source>
</evidence>
<dbReference type="Proteomes" id="UP000070620">
    <property type="component" value="Unassembled WGS sequence"/>
</dbReference>
<feature type="domain" description="Mycothiol-dependent maleylpyruvate isomerase metal-binding" evidence="1">
    <location>
        <begin position="19"/>
        <end position="159"/>
    </location>
</feature>
<accession>A0A136PS56</accession>
<organism evidence="2 3">
    <name type="scientific">Micromonospora rosaria</name>
    <dbReference type="NCBI Taxonomy" id="47874"/>
    <lineage>
        <taxon>Bacteria</taxon>
        <taxon>Bacillati</taxon>
        <taxon>Actinomycetota</taxon>
        <taxon>Actinomycetes</taxon>
        <taxon>Micromonosporales</taxon>
        <taxon>Micromonosporaceae</taxon>
        <taxon>Micromonospora</taxon>
    </lineage>
</organism>
<dbReference type="InterPro" id="IPR017517">
    <property type="entry name" value="Maleyloyr_isom"/>
</dbReference>
<dbReference type="Pfam" id="PF11716">
    <property type="entry name" value="MDMPI_N"/>
    <property type="match status" value="1"/>
</dbReference>
<evidence type="ECO:0000313" key="3">
    <source>
        <dbReference type="Proteomes" id="UP000070620"/>
    </source>
</evidence>
<dbReference type="InterPro" id="IPR034660">
    <property type="entry name" value="DinB/YfiT-like"/>
</dbReference>
<sequence>MLTERRGLTVGPELIGEEVRRQRSNLLRLLATLGPQDWAAPTRCPDWSVHDLLRHMLNVTEFHVCHLSGDPELERFARHGPFRPAITPALWLRDSPEQTPESTVQAWTQIVAEEQRHFSARAAEPDGPLVTGPSTRQLHWSTLSLHVLWDNWIHERDVALALGREPESRAEDFPLVTMYGLLIAAGVATVTGHPPAVTVDLGDDTTTRYEIGVVDDDVFVAAGATGDPHGSGSTTEVLDSLTGRGPELAEALRAPASVVAPLGTLRLVM</sequence>
<dbReference type="SUPFAM" id="SSF109854">
    <property type="entry name" value="DinB/YfiT-like putative metalloenzymes"/>
    <property type="match status" value="1"/>
</dbReference>
<dbReference type="AlphaFoldDB" id="A0A136PS56"/>
<comment type="caution">
    <text evidence="2">The sequence shown here is derived from an EMBL/GenBank/DDBJ whole genome shotgun (WGS) entry which is preliminary data.</text>
</comment>
<dbReference type="Gene3D" id="1.20.120.450">
    <property type="entry name" value="dinb family like domain"/>
    <property type="match status" value="1"/>
</dbReference>
<protein>
    <recommendedName>
        <fullName evidence="1">Mycothiol-dependent maleylpyruvate isomerase metal-binding domain-containing protein</fullName>
    </recommendedName>
</protein>
<proteinExistence type="predicted"/>
<reference evidence="2 3" key="1">
    <citation type="submission" date="2016-01" db="EMBL/GenBank/DDBJ databases">
        <title>Whole genome sequence and analysis of Micromonospora rosaria DSM 803, which can produce antibacterial substance rosamicin.</title>
        <authorList>
            <person name="Yang H."/>
            <person name="He X."/>
            <person name="Zhu D."/>
        </authorList>
    </citation>
    <scope>NUCLEOTIDE SEQUENCE [LARGE SCALE GENOMIC DNA]</scope>
    <source>
        <strain evidence="2 3">DSM 803</strain>
    </source>
</reference>